<dbReference type="AlphaFoldDB" id="A0A9Q3FI83"/>
<comment type="caution">
    <text evidence="2">The sequence shown here is derived from an EMBL/GenBank/DDBJ whole genome shotgun (WGS) entry which is preliminary data.</text>
</comment>
<accession>A0A9Q3FI83</accession>
<feature type="region of interest" description="Disordered" evidence="1">
    <location>
        <begin position="82"/>
        <end position="104"/>
    </location>
</feature>
<organism evidence="2 3">
    <name type="scientific">Austropuccinia psidii MF-1</name>
    <dbReference type="NCBI Taxonomy" id="1389203"/>
    <lineage>
        <taxon>Eukaryota</taxon>
        <taxon>Fungi</taxon>
        <taxon>Dikarya</taxon>
        <taxon>Basidiomycota</taxon>
        <taxon>Pucciniomycotina</taxon>
        <taxon>Pucciniomycetes</taxon>
        <taxon>Pucciniales</taxon>
        <taxon>Sphaerophragmiaceae</taxon>
        <taxon>Austropuccinia</taxon>
    </lineage>
</organism>
<evidence type="ECO:0000256" key="1">
    <source>
        <dbReference type="SAM" id="MobiDB-lite"/>
    </source>
</evidence>
<evidence type="ECO:0000313" key="3">
    <source>
        <dbReference type="Proteomes" id="UP000765509"/>
    </source>
</evidence>
<dbReference type="PROSITE" id="PS00141">
    <property type="entry name" value="ASP_PROTEASE"/>
    <property type="match status" value="1"/>
</dbReference>
<proteinExistence type="predicted"/>
<name>A0A9Q3FI83_9BASI</name>
<protein>
    <submittedName>
        <fullName evidence="2">Uncharacterized protein</fullName>
    </submittedName>
</protein>
<dbReference type="GO" id="GO:0006508">
    <property type="term" value="P:proteolysis"/>
    <property type="evidence" value="ECO:0007669"/>
    <property type="project" value="InterPro"/>
</dbReference>
<keyword evidence="3" id="KW-1185">Reference proteome</keyword>
<sequence>MLTTLAIFFAITKIHIHIIPAINNLMATNPNVKVFPEDFLKMICQISTSFPNFDHSNEIARVYSSSRFGLRQSFKKNVTQQTFSQNQSGNVNSEASSIKNSTTTPNSKYPCHYCGEIGNWSTDFLTQIKANLMRNRTRGSGVNVASIGILPSLEDTEGLLDSGATHSIVVSFSLFTSMASADMTLSVASCESYRVDGIVDIELDTPVGISQPSGVLILKEYSWCSSVCWSSYRTKF</sequence>
<dbReference type="GO" id="GO:0004190">
    <property type="term" value="F:aspartic-type endopeptidase activity"/>
    <property type="evidence" value="ECO:0007669"/>
    <property type="project" value="InterPro"/>
</dbReference>
<dbReference type="InterPro" id="IPR001969">
    <property type="entry name" value="Aspartic_peptidase_AS"/>
</dbReference>
<gene>
    <name evidence="2" type="ORF">O181_079104</name>
</gene>
<dbReference type="OrthoDB" id="119314at2759"/>
<dbReference type="Proteomes" id="UP000765509">
    <property type="component" value="Unassembled WGS sequence"/>
</dbReference>
<evidence type="ECO:0000313" key="2">
    <source>
        <dbReference type="EMBL" id="MBW0539389.1"/>
    </source>
</evidence>
<reference evidence="2" key="1">
    <citation type="submission" date="2021-03" db="EMBL/GenBank/DDBJ databases">
        <title>Draft genome sequence of rust myrtle Austropuccinia psidii MF-1, a brazilian biotype.</title>
        <authorList>
            <person name="Quecine M.C."/>
            <person name="Pachon D.M.R."/>
            <person name="Bonatelli M.L."/>
            <person name="Correr F.H."/>
            <person name="Franceschini L.M."/>
            <person name="Leite T.F."/>
            <person name="Margarido G.R.A."/>
            <person name="Almeida C.A."/>
            <person name="Ferrarezi J.A."/>
            <person name="Labate C.A."/>
        </authorList>
    </citation>
    <scope>NUCLEOTIDE SEQUENCE</scope>
    <source>
        <strain evidence="2">MF-1</strain>
    </source>
</reference>
<dbReference type="EMBL" id="AVOT02043995">
    <property type="protein sequence ID" value="MBW0539389.1"/>
    <property type="molecule type" value="Genomic_DNA"/>
</dbReference>